<name>A0A3E2HDN1_SCYLI</name>
<dbReference type="AlphaFoldDB" id="A0A3E2HDN1"/>
<evidence type="ECO:0000259" key="2">
    <source>
        <dbReference type="Pfam" id="PF23868"/>
    </source>
</evidence>
<evidence type="ECO:0000313" key="4">
    <source>
        <dbReference type="Proteomes" id="UP000258309"/>
    </source>
</evidence>
<dbReference type="OrthoDB" id="5319015at2759"/>
<dbReference type="STRING" id="5539.A0A3E2HDN1"/>
<dbReference type="EMBL" id="NCSJ02000074">
    <property type="protein sequence ID" value="RFU31518.1"/>
    <property type="molecule type" value="Genomic_DNA"/>
</dbReference>
<dbReference type="Proteomes" id="UP000258309">
    <property type="component" value="Unassembled WGS sequence"/>
</dbReference>
<organism evidence="3 4">
    <name type="scientific">Scytalidium lignicola</name>
    <name type="common">Hyphomycete</name>
    <dbReference type="NCBI Taxonomy" id="5539"/>
    <lineage>
        <taxon>Eukaryota</taxon>
        <taxon>Fungi</taxon>
        <taxon>Dikarya</taxon>
        <taxon>Ascomycota</taxon>
        <taxon>Pezizomycotina</taxon>
        <taxon>Leotiomycetes</taxon>
        <taxon>Leotiomycetes incertae sedis</taxon>
        <taxon>Scytalidium</taxon>
    </lineage>
</organism>
<reference evidence="3 4" key="1">
    <citation type="submission" date="2018-05" db="EMBL/GenBank/DDBJ databases">
        <title>Draft genome sequence of Scytalidium lignicola DSM 105466, a ubiquitous saprotrophic fungus.</title>
        <authorList>
            <person name="Buettner E."/>
            <person name="Gebauer A.M."/>
            <person name="Hofrichter M."/>
            <person name="Liers C."/>
            <person name="Kellner H."/>
        </authorList>
    </citation>
    <scope>NUCLEOTIDE SEQUENCE [LARGE SCALE GENOMIC DNA]</scope>
    <source>
        <strain evidence="3 4">DSM 105466</strain>
    </source>
</reference>
<keyword evidence="4" id="KW-1185">Reference proteome</keyword>
<gene>
    <name evidence="3" type="ORF">B7463_g4842</name>
</gene>
<evidence type="ECO:0000313" key="3">
    <source>
        <dbReference type="EMBL" id="RFU31518.1"/>
    </source>
</evidence>
<feature type="compositionally biased region" description="Polar residues" evidence="1">
    <location>
        <begin position="56"/>
        <end position="65"/>
    </location>
</feature>
<dbReference type="PANTHER" id="PTHR38644:SF1">
    <property type="entry name" value="EXPRESSED PROTEIN"/>
    <property type="match status" value="1"/>
</dbReference>
<dbReference type="PANTHER" id="PTHR38644">
    <property type="entry name" value="EXPRESSED PROTEIN"/>
    <property type="match status" value="1"/>
</dbReference>
<proteinExistence type="predicted"/>
<protein>
    <recommendedName>
        <fullName evidence="2">Mmc1 C-terminal domain-containing protein</fullName>
    </recommendedName>
</protein>
<comment type="caution">
    <text evidence="3">The sequence shown here is derived from an EMBL/GenBank/DDBJ whole genome shotgun (WGS) entry which is preliminary data.</text>
</comment>
<evidence type="ECO:0000256" key="1">
    <source>
        <dbReference type="SAM" id="MobiDB-lite"/>
    </source>
</evidence>
<feature type="non-terminal residue" evidence="3">
    <location>
        <position position="659"/>
    </location>
</feature>
<dbReference type="InterPro" id="IPR056196">
    <property type="entry name" value="Mmc1_C"/>
</dbReference>
<dbReference type="Pfam" id="PF23868">
    <property type="entry name" value="Mmc1_C"/>
    <property type="match status" value="1"/>
</dbReference>
<feature type="domain" description="Mmc1 C-terminal" evidence="2">
    <location>
        <begin position="393"/>
        <end position="612"/>
    </location>
</feature>
<dbReference type="OMA" id="WAERAHT"/>
<accession>A0A3E2HDN1</accession>
<dbReference type="Pfam" id="PF23867">
    <property type="entry name" value="Mmc1_N"/>
    <property type="match status" value="1"/>
</dbReference>
<feature type="non-terminal residue" evidence="3">
    <location>
        <position position="1"/>
    </location>
</feature>
<sequence>MPPRVPSLTSRRLKLLQQKKITSDAQICLFCSLSKGTRAPTRSRRKQLQPQLKPRMQSTLTTSSQDDIKGKITPVDARNKLRAALIDLQKHAGSYVNISRLQLALRGLDQTPGQETIRVAILGLSDGGNALQKAKSLLRLLLADPLSNAQEWEQALADHQQSKKPLLIKVGKQARVDEFQKGSKLLEELYISSPLLNGHNLEILVLEASPVSQNASESEESFSDSILTPTMEIPTSNTGRYTPVTTPVHKSLIVADGIVGAASLLSYPVELDDQIIGTAVDLQLPNQGDLASLPFHVINVSLGTTALQSFRENVGNAIPFERDWFASGIPDIIRWLQAGTAAEGEIMKPPVRNLICSVLTNANNQIAAEKARQLEAALSETVSASTLKNLKIGLSQWAERAHGELRDQLDIAFNSKRWRKLGWWKLFWRVDDVSMIGADILNQNFLTDAEKEVIYLAGRIEEAGIFRQRSDVYLENWAYKPVSDEAKEVGIGSAPPAPKLKDLVEPVEESESQIVIKPHPWPLHIPTTRKFLSLDSVPALQALAQKLVLQTLSTSGFASILSGLMYVSSVSTTVYEAGVVAALGIVWSLRRMQTKWETARKYWEGEVREEGRKSIRNVETVVSQVLVETQRPVEMDEELNVAEEALQRTESALAQVPEK</sequence>
<feature type="region of interest" description="Disordered" evidence="1">
    <location>
        <begin position="39"/>
        <end position="67"/>
    </location>
</feature>